<dbReference type="InterPro" id="IPR055439">
    <property type="entry name" value="Beta-prop_EML_1st"/>
</dbReference>
<evidence type="ECO:0000259" key="5">
    <source>
        <dbReference type="Pfam" id="PF23409"/>
    </source>
</evidence>
<dbReference type="FunFam" id="2.130.10.10:FF:000024">
    <property type="entry name" value="Putative echinoderm microtubule-associated protein-like 6"/>
    <property type="match status" value="1"/>
</dbReference>
<evidence type="ECO:0000259" key="6">
    <source>
        <dbReference type="Pfam" id="PF23414"/>
    </source>
</evidence>
<accession>A0A2G8JF73</accession>
<feature type="repeat" description="WD" evidence="3">
    <location>
        <begin position="559"/>
        <end position="601"/>
    </location>
</feature>
<dbReference type="STRING" id="307972.A0A2G8JF73"/>
<evidence type="ECO:0000256" key="3">
    <source>
        <dbReference type="PROSITE-ProRule" id="PRU00221"/>
    </source>
</evidence>
<dbReference type="SMART" id="SM00320">
    <property type="entry name" value="WD40"/>
    <property type="match status" value="12"/>
</dbReference>
<evidence type="ECO:0000313" key="8">
    <source>
        <dbReference type="Proteomes" id="UP000230750"/>
    </source>
</evidence>
<dbReference type="PROSITE" id="PS50082">
    <property type="entry name" value="WD_REPEATS_2"/>
    <property type="match status" value="3"/>
</dbReference>
<dbReference type="Proteomes" id="UP000230750">
    <property type="component" value="Unassembled WGS sequence"/>
</dbReference>
<dbReference type="Pfam" id="PF23414">
    <property type="entry name" value="Beta-prop_EML_2"/>
    <property type="match status" value="1"/>
</dbReference>
<dbReference type="EMBL" id="MRZV01002196">
    <property type="protein sequence ID" value="PIK34378.1"/>
    <property type="molecule type" value="Genomic_DNA"/>
</dbReference>
<gene>
    <name evidence="7" type="ORF">BSL78_28802</name>
</gene>
<dbReference type="Pfam" id="PF03451">
    <property type="entry name" value="HELP"/>
    <property type="match status" value="2"/>
</dbReference>
<dbReference type="PANTHER" id="PTHR13720">
    <property type="entry name" value="WD-40 REPEAT PROTEIN"/>
    <property type="match status" value="1"/>
</dbReference>
<evidence type="ECO:0000256" key="2">
    <source>
        <dbReference type="ARBA" id="ARBA00022737"/>
    </source>
</evidence>
<feature type="compositionally biased region" description="Acidic residues" evidence="4">
    <location>
        <begin position="98"/>
        <end position="113"/>
    </location>
</feature>
<dbReference type="AlphaFoldDB" id="A0A2G8JF73"/>
<protein>
    <submittedName>
        <fullName evidence="7">Putative echinoderm microtubule-associated protein-like 6</fullName>
    </submittedName>
</protein>
<dbReference type="Gene3D" id="2.130.10.10">
    <property type="entry name" value="YVTN repeat-like/Quinoprotein amine dehydrogenase"/>
    <property type="match status" value="5"/>
</dbReference>
<feature type="domain" description="EML-like first beta-propeller" evidence="5">
    <location>
        <begin position="200"/>
        <end position="463"/>
    </location>
</feature>
<dbReference type="Pfam" id="PF23409">
    <property type="entry name" value="Beta-prop_EML"/>
    <property type="match status" value="2"/>
</dbReference>
<evidence type="ECO:0000256" key="1">
    <source>
        <dbReference type="ARBA" id="ARBA00022574"/>
    </source>
</evidence>
<proteinExistence type="predicted"/>
<dbReference type="InterPro" id="IPR036322">
    <property type="entry name" value="WD40_repeat_dom_sf"/>
</dbReference>
<keyword evidence="2" id="KW-0677">Repeat</keyword>
<dbReference type="PROSITE" id="PS00678">
    <property type="entry name" value="WD_REPEATS_1"/>
    <property type="match status" value="1"/>
</dbReference>
<comment type="caution">
    <text evidence="7">The sequence shown here is derived from an EMBL/GenBank/DDBJ whole genome shotgun (WGS) entry which is preliminary data.</text>
</comment>
<dbReference type="OrthoDB" id="47802at2759"/>
<organism evidence="7 8">
    <name type="scientific">Stichopus japonicus</name>
    <name type="common">Sea cucumber</name>
    <dbReference type="NCBI Taxonomy" id="307972"/>
    <lineage>
        <taxon>Eukaryota</taxon>
        <taxon>Metazoa</taxon>
        <taxon>Echinodermata</taxon>
        <taxon>Eleutherozoa</taxon>
        <taxon>Echinozoa</taxon>
        <taxon>Holothuroidea</taxon>
        <taxon>Aspidochirotacea</taxon>
        <taxon>Aspidochirotida</taxon>
        <taxon>Stichopodidae</taxon>
        <taxon>Apostichopus</taxon>
    </lineage>
</organism>
<dbReference type="InterPro" id="IPR055442">
    <property type="entry name" value="Beta-prop_EML-like_2nd"/>
</dbReference>
<evidence type="ECO:0000256" key="4">
    <source>
        <dbReference type="SAM" id="MobiDB-lite"/>
    </source>
</evidence>
<reference evidence="7 8" key="1">
    <citation type="journal article" date="2017" name="PLoS Biol.">
        <title>The sea cucumber genome provides insights into morphological evolution and visceral regeneration.</title>
        <authorList>
            <person name="Zhang X."/>
            <person name="Sun L."/>
            <person name="Yuan J."/>
            <person name="Sun Y."/>
            <person name="Gao Y."/>
            <person name="Zhang L."/>
            <person name="Li S."/>
            <person name="Dai H."/>
            <person name="Hamel J.F."/>
            <person name="Liu C."/>
            <person name="Yu Y."/>
            <person name="Liu S."/>
            <person name="Lin W."/>
            <person name="Guo K."/>
            <person name="Jin S."/>
            <person name="Xu P."/>
            <person name="Storey K.B."/>
            <person name="Huan P."/>
            <person name="Zhang T."/>
            <person name="Zhou Y."/>
            <person name="Zhang J."/>
            <person name="Lin C."/>
            <person name="Li X."/>
            <person name="Xing L."/>
            <person name="Huo D."/>
            <person name="Sun M."/>
            <person name="Wang L."/>
            <person name="Mercier A."/>
            <person name="Li F."/>
            <person name="Yang H."/>
            <person name="Xiang J."/>
        </authorList>
    </citation>
    <scope>NUCLEOTIDE SEQUENCE [LARGE SCALE GENOMIC DNA]</scope>
    <source>
        <strain evidence="7">Shaxun</strain>
        <tissue evidence="7">Muscle</tissue>
    </source>
</reference>
<dbReference type="InterPro" id="IPR015943">
    <property type="entry name" value="WD40/YVTN_repeat-like_dom_sf"/>
</dbReference>
<dbReference type="InterPro" id="IPR001680">
    <property type="entry name" value="WD40_rpt"/>
</dbReference>
<dbReference type="InterPro" id="IPR019775">
    <property type="entry name" value="WD40_repeat_CS"/>
</dbReference>
<dbReference type="SUPFAM" id="SSF50978">
    <property type="entry name" value="WD40 repeat-like"/>
    <property type="match status" value="3"/>
</dbReference>
<name>A0A2G8JF73_STIJA</name>
<dbReference type="PANTHER" id="PTHR13720:SF33">
    <property type="entry name" value="HELP DOMAIN-CONTAINING PROTEIN"/>
    <property type="match status" value="1"/>
</dbReference>
<feature type="region of interest" description="Disordered" evidence="4">
    <location>
        <begin position="80"/>
        <end position="113"/>
    </location>
</feature>
<evidence type="ECO:0000313" key="7">
    <source>
        <dbReference type="EMBL" id="PIK34378.1"/>
    </source>
</evidence>
<feature type="region of interest" description="Disordered" evidence="4">
    <location>
        <begin position="787"/>
        <end position="842"/>
    </location>
</feature>
<feature type="repeat" description="WD" evidence="3">
    <location>
        <begin position="715"/>
        <end position="748"/>
    </location>
</feature>
<keyword evidence="1 3" id="KW-0853">WD repeat</keyword>
<dbReference type="InterPro" id="IPR005108">
    <property type="entry name" value="HELP"/>
</dbReference>
<feature type="repeat" description="WD" evidence="3">
    <location>
        <begin position="475"/>
        <end position="516"/>
    </location>
</feature>
<dbReference type="FunFam" id="2.130.10.10:FF:000044">
    <property type="entry name" value="echinoderm microtubule-associated protein-like 6 isoform X1"/>
    <property type="match status" value="1"/>
</dbReference>
<feature type="domain" description="EML-like second beta-propeller" evidence="6">
    <location>
        <begin position="482"/>
        <end position="748"/>
    </location>
</feature>
<sequence length="1035" mass="115597">MGNVDGSLSAEANGIWAKYADTNDINAVDAYFSGEVMVTGDDFGLVKLFRFPSLKREGDLGGGGDHAIFQWRYIPKGTDNEEDLDEDLGHDTGYLDSNSEESDSEMSDVAELDSDIEKEKEMDYVRDVYKEDLNQLKRKQKEKNNTGEKRKLPPNEGIILQFIHGYRGYDCRNNLFYTQTGEIIYHVAAAGIVYNKESNRQRFYLEHTDDILCLCIHPQKDIAATGQVGRDPTIHIWDATTMKTLAMLKGQHQRGVCAVDFSGDGKRLASVGLDDNHCIVVWDWRHGEKLATTRGHKDKIFVIKWNPNLSDRLVTVGVKHLKFWTQAGGGFNSKRGTFGNVGKPDTMMCVTFGKTAEMTYSGGAIGNIYIWNEFQLIKTFRAHEGPCIAMHSLDKGFVTGGKDGAVALWDENFERCLKTYPVKAGTMSPNSRGCLTQDCPPIRSVVLGHGHILVGTKNGEILEVDKSGPVTICVQGHMESEIWGLGTHPSKNICASVSDDATLRLWDLDEHRMLNLRQLKAGARCCDFSPRGRLLQSASKMVCSFTVVDSGTLKDITTFHHRKEEISDVKFSPETGRYLAVASHDNYVDIYNVMNSKRVGTCKGSSSYITHTDWDNQGRLLMLNSGAKEQLFFEAPRGKRHALRNREIESLNWASWTCVLGHTCTGIWPAKSDVTDINAACLSHDKNTLATGDDFGFVKLFEWPANGKNAKFKKYVGHSAHVTNVRWTFDDRKLVSTGGADTSLMVWSHQMPATERIFTATVMTRIQTQKRKVRHLRYDSDVQREKDMDYGSKTYSSNPLRETAGVKPHLQQVEEDERPSVSRGAALPPRVKKREVDTGNRRRPNKVQFLDLSYIHGYRGFDCRNNLHYLNDGADIVYHAAGAGIVQNLEKGGKVASGLGHTKRIFLAEFRPDSDNQFVTVGVKHVKFWTVAGSHLLGKRGILNTSGENTKDNQMQTMLSLAFGANNVTFTGSMSGDVFVWKDHFLARVISRAHDDAVFTLYTTLKDGLIVSGGKDRSVLDGDFSVPPDPFFLLN</sequence>
<dbReference type="InterPro" id="IPR050630">
    <property type="entry name" value="WD_repeat_EMAP"/>
</dbReference>
<dbReference type="GO" id="GO:0005929">
    <property type="term" value="C:cilium"/>
    <property type="evidence" value="ECO:0007669"/>
    <property type="project" value="UniProtKB-ARBA"/>
</dbReference>
<dbReference type="PROSITE" id="PS50294">
    <property type="entry name" value="WD_REPEATS_REGION"/>
    <property type="match status" value="1"/>
</dbReference>
<dbReference type="GO" id="GO:0008017">
    <property type="term" value="F:microtubule binding"/>
    <property type="evidence" value="ECO:0007669"/>
    <property type="project" value="TreeGrafter"/>
</dbReference>
<feature type="domain" description="EML-like first beta-propeller" evidence="5">
    <location>
        <begin position="888"/>
        <end position="1022"/>
    </location>
</feature>
<keyword evidence="8" id="KW-1185">Reference proteome</keyword>